<dbReference type="HOGENOM" id="CLU_1845374_0_0_1"/>
<dbReference type="EMBL" id="ABDG02000024">
    <property type="protein sequence ID" value="EHK44877.1"/>
    <property type="molecule type" value="Genomic_DNA"/>
</dbReference>
<feature type="region of interest" description="Disordered" evidence="1">
    <location>
        <begin position="41"/>
        <end position="68"/>
    </location>
</feature>
<sequence>MASYQSLQRKGSAAKRSTEIRVEGDAPRLGLSLAPKCHLKTGAAGGQLKGPNELKRPSPAGEAPDGHAQMRSLLLAASGSLADVKGRLGAIQVARAQGVDLLKEGVNASNEIDTGDTGTRAPRIAGVPPSPVAARSLFA</sequence>
<evidence type="ECO:0000313" key="2">
    <source>
        <dbReference type="EMBL" id="EHK44877.1"/>
    </source>
</evidence>
<dbReference type="Proteomes" id="UP000005426">
    <property type="component" value="Unassembled WGS sequence"/>
</dbReference>
<keyword evidence="3" id="KW-1185">Reference proteome</keyword>
<dbReference type="OrthoDB" id="10449146at2759"/>
<name>G9NV55_HYPAI</name>
<gene>
    <name evidence="2" type="ORF">TRIATDRAFT_318449</name>
</gene>
<dbReference type="KEGG" id="tatv:25783361"/>
<evidence type="ECO:0000256" key="1">
    <source>
        <dbReference type="SAM" id="MobiDB-lite"/>
    </source>
</evidence>
<accession>G9NV55</accession>
<evidence type="ECO:0000313" key="3">
    <source>
        <dbReference type="Proteomes" id="UP000005426"/>
    </source>
</evidence>
<dbReference type="GeneID" id="25783361"/>
<reference evidence="2 3" key="1">
    <citation type="journal article" date="2011" name="Genome Biol.">
        <title>Comparative genome sequence analysis underscores mycoparasitism as the ancestral life style of Trichoderma.</title>
        <authorList>
            <person name="Kubicek C.P."/>
            <person name="Herrera-Estrella A."/>
            <person name="Seidl-Seiboth V."/>
            <person name="Martinez D.A."/>
            <person name="Druzhinina I.S."/>
            <person name="Thon M."/>
            <person name="Zeilinger S."/>
            <person name="Casas-Flores S."/>
            <person name="Horwitz B.A."/>
            <person name="Mukherjee P.K."/>
            <person name="Mukherjee M."/>
            <person name="Kredics L."/>
            <person name="Alcaraz L.D."/>
            <person name="Aerts A."/>
            <person name="Antal Z."/>
            <person name="Atanasova L."/>
            <person name="Cervantes-Badillo M.G."/>
            <person name="Challacombe J."/>
            <person name="Chertkov O."/>
            <person name="McCluskey K."/>
            <person name="Coulpier F."/>
            <person name="Deshpande N."/>
            <person name="von Doehren H."/>
            <person name="Ebbole D.J."/>
            <person name="Esquivel-Naranjo E.U."/>
            <person name="Fekete E."/>
            <person name="Flipphi M."/>
            <person name="Glaser F."/>
            <person name="Gomez-Rodriguez E.Y."/>
            <person name="Gruber S."/>
            <person name="Han C."/>
            <person name="Henrissat B."/>
            <person name="Hermosa R."/>
            <person name="Hernandez-Onate M."/>
            <person name="Karaffa L."/>
            <person name="Kosti I."/>
            <person name="Le Crom S."/>
            <person name="Lindquist E."/>
            <person name="Lucas S."/>
            <person name="Luebeck M."/>
            <person name="Luebeck P.S."/>
            <person name="Margeot A."/>
            <person name="Metz B."/>
            <person name="Misra M."/>
            <person name="Nevalainen H."/>
            <person name="Omann M."/>
            <person name="Packer N."/>
            <person name="Perrone G."/>
            <person name="Uresti-Rivera E.E."/>
            <person name="Salamov A."/>
            <person name="Schmoll M."/>
            <person name="Seiboth B."/>
            <person name="Shapiro H."/>
            <person name="Sukno S."/>
            <person name="Tamayo-Ramos J.A."/>
            <person name="Tisch D."/>
            <person name="Wiest A."/>
            <person name="Wilkinson H.H."/>
            <person name="Zhang M."/>
            <person name="Coutinho P.M."/>
            <person name="Kenerley C.M."/>
            <person name="Monte E."/>
            <person name="Baker S.E."/>
            <person name="Grigoriev I.V."/>
        </authorList>
    </citation>
    <scope>NUCLEOTIDE SEQUENCE [LARGE SCALE GENOMIC DNA]</scope>
    <source>
        <strain evidence="3">ATCC 20476 / IMI 206040</strain>
    </source>
</reference>
<feature type="region of interest" description="Disordered" evidence="1">
    <location>
        <begin position="109"/>
        <end position="139"/>
    </location>
</feature>
<comment type="caution">
    <text evidence="2">The sequence shown here is derived from an EMBL/GenBank/DDBJ whole genome shotgun (WGS) entry which is preliminary data.</text>
</comment>
<protein>
    <submittedName>
        <fullName evidence="2">Uncharacterized protein</fullName>
    </submittedName>
</protein>
<dbReference type="AlphaFoldDB" id="G9NV55"/>
<proteinExistence type="predicted"/>
<organism evidence="2 3">
    <name type="scientific">Hypocrea atroviridis (strain ATCC 20476 / IMI 206040)</name>
    <name type="common">Trichoderma atroviride</name>
    <dbReference type="NCBI Taxonomy" id="452589"/>
    <lineage>
        <taxon>Eukaryota</taxon>
        <taxon>Fungi</taxon>
        <taxon>Dikarya</taxon>
        <taxon>Ascomycota</taxon>
        <taxon>Pezizomycotina</taxon>
        <taxon>Sordariomycetes</taxon>
        <taxon>Hypocreomycetidae</taxon>
        <taxon>Hypocreales</taxon>
        <taxon>Hypocreaceae</taxon>
        <taxon>Trichoderma</taxon>
    </lineage>
</organism>
<feature type="compositionally biased region" description="Basic and acidic residues" evidence="1">
    <location>
        <begin position="16"/>
        <end position="26"/>
    </location>
</feature>
<feature type="region of interest" description="Disordered" evidence="1">
    <location>
        <begin position="1"/>
        <end position="27"/>
    </location>
</feature>